<dbReference type="Pfam" id="PF04321">
    <property type="entry name" value="RmlD_sub_bind"/>
    <property type="match status" value="1"/>
</dbReference>
<evidence type="ECO:0000256" key="2">
    <source>
        <dbReference type="ARBA" id="ARBA00010944"/>
    </source>
</evidence>
<evidence type="ECO:0000256" key="5">
    <source>
        <dbReference type="ARBA" id="ARBA00048200"/>
    </source>
</evidence>
<name>A0A1X3DLD5_9NEIS</name>
<evidence type="ECO:0000313" key="9">
    <source>
        <dbReference type="Proteomes" id="UP000193303"/>
    </source>
</evidence>
<comment type="cofactor">
    <cofactor evidence="6">
        <name>Mg(2+)</name>
        <dbReference type="ChEBI" id="CHEBI:18420"/>
    </cofactor>
    <text evidence="6">Binds 1 Mg(2+) ion per monomer.</text>
</comment>
<gene>
    <name evidence="8" type="ORF">BV912_00825</name>
</gene>
<evidence type="ECO:0000313" key="8">
    <source>
        <dbReference type="EMBL" id="OSI24954.1"/>
    </source>
</evidence>
<evidence type="ECO:0000256" key="3">
    <source>
        <dbReference type="ARBA" id="ARBA00012929"/>
    </source>
</evidence>
<comment type="pathway">
    <text evidence="1 6">Carbohydrate biosynthesis; dTDP-L-rhamnose biosynthesis.</text>
</comment>
<comment type="function">
    <text evidence="6">Catalyzes the reduction of dTDP-6-deoxy-L-lyxo-4-hexulose to yield dTDP-L-rhamnose.</text>
</comment>
<organism evidence="8 9">
    <name type="scientific">Neisseria dumasiana</name>
    <dbReference type="NCBI Taxonomy" id="1931275"/>
    <lineage>
        <taxon>Bacteria</taxon>
        <taxon>Pseudomonadati</taxon>
        <taxon>Pseudomonadota</taxon>
        <taxon>Betaproteobacteria</taxon>
        <taxon>Neisseriales</taxon>
        <taxon>Neisseriaceae</taxon>
        <taxon>Neisseria</taxon>
    </lineage>
</organism>
<reference evidence="9" key="1">
    <citation type="submission" date="2017-01" db="EMBL/GenBank/DDBJ databases">
        <authorList>
            <person name="Mah S.A."/>
            <person name="Swanson W.J."/>
            <person name="Moy G.W."/>
            <person name="Vacquier V.D."/>
        </authorList>
    </citation>
    <scope>NUCLEOTIDE SEQUENCE [LARGE SCALE GENOMIC DNA]</scope>
    <source>
        <strain evidence="9">124861</strain>
    </source>
</reference>
<accession>A0A1X3DLD5</accession>
<dbReference type="InterPro" id="IPR005913">
    <property type="entry name" value="dTDP_dehydrorham_reduct"/>
</dbReference>
<evidence type="ECO:0000256" key="1">
    <source>
        <dbReference type="ARBA" id="ARBA00004781"/>
    </source>
</evidence>
<dbReference type="GO" id="GO:0019305">
    <property type="term" value="P:dTDP-rhamnose biosynthetic process"/>
    <property type="evidence" value="ECO:0007669"/>
    <property type="project" value="UniProtKB-UniPathway"/>
</dbReference>
<sequence length="287" mass="30974">MRILLTGSKGQLGRCFKDRLPENWELIAADSATLDITDAEAVLNMVKSFQPDAVVNTAAYTAVDKAEKERAKAFAVNGSAVHNLAAAARAVKARFLHISTDYVFDGKSKTPYTETAPPDPAGAYGKSKLSGEFLALAANPDSLIIRTAWVFSEYGSNFVKTILNQAAAQPEITVVNDQTGCPTYAGDLAQIMINILDMDAFPRGIYHYCGSTPVNRLEFAEQILQTASNVRSGFTAPVLKAESGNSAEPPFRPEYSVLDCNKIRSGLGINAPDWQKSLADVIAKLNH</sequence>
<keyword evidence="6" id="KW-0521">NADP</keyword>
<proteinExistence type="inferred from homology"/>
<evidence type="ECO:0000256" key="6">
    <source>
        <dbReference type="RuleBase" id="RU364082"/>
    </source>
</evidence>
<dbReference type="PANTHER" id="PTHR10491:SF4">
    <property type="entry name" value="METHIONINE ADENOSYLTRANSFERASE 2 SUBUNIT BETA"/>
    <property type="match status" value="1"/>
</dbReference>
<dbReference type="CDD" id="cd05254">
    <property type="entry name" value="dTDP_HR_like_SDR_e"/>
    <property type="match status" value="1"/>
</dbReference>
<protein>
    <recommendedName>
        <fullName evidence="4 6">dTDP-4-dehydrorhamnose reductase</fullName>
        <ecNumber evidence="3 6">1.1.1.133</ecNumber>
    </recommendedName>
</protein>
<dbReference type="EC" id="1.1.1.133" evidence="3 6"/>
<dbReference type="NCBIfam" id="TIGR01214">
    <property type="entry name" value="rmlD"/>
    <property type="match status" value="1"/>
</dbReference>
<comment type="caution">
    <text evidence="8">The sequence shown here is derived from an EMBL/GenBank/DDBJ whole genome shotgun (WGS) entry which is preliminary data.</text>
</comment>
<dbReference type="RefSeq" id="WP_085357675.1">
    <property type="nucleotide sequence ID" value="NZ_MTAB01000002.1"/>
</dbReference>
<evidence type="ECO:0000256" key="4">
    <source>
        <dbReference type="ARBA" id="ARBA00017099"/>
    </source>
</evidence>
<dbReference type="Gene3D" id="3.90.25.10">
    <property type="entry name" value="UDP-galactose 4-epimerase, domain 1"/>
    <property type="match status" value="1"/>
</dbReference>
<dbReference type="SUPFAM" id="SSF51735">
    <property type="entry name" value="NAD(P)-binding Rossmann-fold domains"/>
    <property type="match status" value="1"/>
</dbReference>
<comment type="similarity">
    <text evidence="2 6">Belongs to the dTDP-4-dehydrorhamnose reductase family.</text>
</comment>
<dbReference type="Gene3D" id="3.40.50.720">
    <property type="entry name" value="NAD(P)-binding Rossmann-like Domain"/>
    <property type="match status" value="1"/>
</dbReference>
<comment type="catalytic activity">
    <reaction evidence="5 6">
        <text>dTDP-beta-L-rhamnose + NADP(+) = dTDP-4-dehydro-beta-L-rhamnose + NADPH + H(+)</text>
        <dbReference type="Rhea" id="RHEA:21796"/>
        <dbReference type="ChEBI" id="CHEBI:15378"/>
        <dbReference type="ChEBI" id="CHEBI:57510"/>
        <dbReference type="ChEBI" id="CHEBI:57783"/>
        <dbReference type="ChEBI" id="CHEBI:58349"/>
        <dbReference type="ChEBI" id="CHEBI:62830"/>
        <dbReference type="EC" id="1.1.1.133"/>
    </reaction>
</comment>
<dbReference type="AlphaFoldDB" id="A0A1X3DLD5"/>
<evidence type="ECO:0000259" key="7">
    <source>
        <dbReference type="Pfam" id="PF04321"/>
    </source>
</evidence>
<dbReference type="UniPathway" id="UPA00124"/>
<dbReference type="FunFam" id="3.40.50.720:FF:000159">
    <property type="entry name" value="dTDP-4-dehydrorhamnose reductase"/>
    <property type="match status" value="1"/>
</dbReference>
<dbReference type="InterPro" id="IPR036291">
    <property type="entry name" value="NAD(P)-bd_dom_sf"/>
</dbReference>
<feature type="domain" description="RmlD-like substrate binding" evidence="7">
    <location>
        <begin position="1"/>
        <end position="285"/>
    </location>
</feature>
<dbReference type="EMBL" id="MTAB01000002">
    <property type="protein sequence ID" value="OSI24954.1"/>
    <property type="molecule type" value="Genomic_DNA"/>
</dbReference>
<dbReference type="PANTHER" id="PTHR10491">
    <property type="entry name" value="DTDP-4-DEHYDRORHAMNOSE REDUCTASE"/>
    <property type="match status" value="1"/>
</dbReference>
<dbReference type="OrthoDB" id="9803892at2"/>
<dbReference type="InterPro" id="IPR029903">
    <property type="entry name" value="RmlD-like-bd"/>
</dbReference>
<dbReference type="STRING" id="1931275.BV914_01355"/>
<dbReference type="GO" id="GO:0008831">
    <property type="term" value="F:dTDP-4-dehydrorhamnose reductase activity"/>
    <property type="evidence" value="ECO:0007669"/>
    <property type="project" value="UniProtKB-EC"/>
</dbReference>
<dbReference type="GO" id="GO:0005829">
    <property type="term" value="C:cytosol"/>
    <property type="evidence" value="ECO:0007669"/>
    <property type="project" value="TreeGrafter"/>
</dbReference>
<keyword evidence="6" id="KW-0560">Oxidoreductase</keyword>
<dbReference type="Proteomes" id="UP000193303">
    <property type="component" value="Unassembled WGS sequence"/>
</dbReference>